<organism evidence="6 7">
    <name type="scientific">Paractinoplanes durhamensis</name>
    <dbReference type="NCBI Taxonomy" id="113563"/>
    <lineage>
        <taxon>Bacteria</taxon>
        <taxon>Bacillati</taxon>
        <taxon>Actinomycetota</taxon>
        <taxon>Actinomycetes</taxon>
        <taxon>Micromonosporales</taxon>
        <taxon>Micromonosporaceae</taxon>
        <taxon>Paractinoplanes</taxon>
    </lineage>
</organism>
<dbReference type="InterPro" id="IPR020806">
    <property type="entry name" value="PKS_PP-bd"/>
</dbReference>
<dbReference type="Gene3D" id="3.40.50.720">
    <property type="entry name" value="NAD(P)-binding Rossmann-like Domain"/>
    <property type="match status" value="1"/>
</dbReference>
<gene>
    <name evidence="6" type="ORF">Adu01nite_92250</name>
</gene>
<dbReference type="Pfam" id="PF08659">
    <property type="entry name" value="KR"/>
    <property type="match status" value="1"/>
</dbReference>
<dbReference type="Pfam" id="PF13193">
    <property type="entry name" value="AMP-binding_C"/>
    <property type="match status" value="1"/>
</dbReference>
<sequence length="1275" mass="134455">MTGFTDETAELDRLVALAGTVPGIADAAAVVRYAPARVLPEAPPEPAATRAAPAVPEAESFDGPPAVADGGPLSLPADWPATLPAALARAAERHPGHGTTYIGADGSTRRQTYPALLDGAERVLRGLRRLGLRPGESVLLQCDDNQNFVTAYWGCLLGGFLPTPVGVAPTYTVDNAVVRKLRSAWHLLDRPPIVTDAALLDVVGAVRELWDGDVVVAAVEELADGPRDPDWYPAEPDDIALNLLTSGSTGVPKCVQHPHRTIAARTWATAVANGFDEHEVSLNWMPLDHVGGIVMYQVRDVFLGCDQVNARADAFVADPLRWLDWADRHRATNTWAPNFAFALVNAQEARLGRGSWQLSALRNICNAGEAVVARTAQRFVRLLAPHGLPADAMVATWGMSETSSGVTGGRLFGADEAAGTVTVQQSSLAGALVYDVPGAPDTVTLTEVGAPIPGVTLRVVDGTGRVLPESRVGRLQIRGATMLRHYYGNAEANRESFVADGWFNTGDLAFIRAGRATLTGREKDLIVVRGANYLCHEIESTVSQVPGVAVTYVAACGVPDEDEGTDRLAVFFVPAVPGDDDGTVCAAIRATLAADLGLPPDIVVPVSEAEFPKTESGKIQRTELVARLRSGDFDERLQSLAVPADPDPWCFVPVWQAEPATVAAAGPGGVLWFAPADADPAGLAAASVHTVRPGAGFARVGSRHHEIDPAAPDDYRRLVEELRADGVALSAVVFAWPLTEQPDPATPAEFRAAVNGTLAALLWLTQALAGEPVDLLVVTRGGHQVSGGDRFDARAAGVAGFVRSAAEESVLRSVRQLDVAGNAESVVAAIRRELRAAGDEPIVADRGGRRLVPRLRPAPDLDDSPAGPGALRPGGHYLLTGGLGGIGFELAQYLLATYRCRLLVLGRTVNVAPGQGVAGLRLAELRELGDVRYANADVTDPDAIDAAVIAAERDWGPVDGVLHLAGASVLPQWSEPESHTLLREAAGWFEQMTDAKVCGAWSLDRWLAARPDTPLVLFSSVNGYFGGSTFAAYSAANSALFSLAGHRAAGGLPTRCLAWSMWRDTGMNTGSPFADAATHRGFRMIEPGYGIAAFVSALSAEHSTILIGLNGSNEHIQAALATDHLDIVGTLLAVTAVDSTVSGTDLAEAVRARLARADPDAAARCTVAVLSEIPRDAAGRPAAPQLRSAARLVAGGGYQEPQGDLEHRLAGIWGQVLAAPRVGRDDSFFHLGGSSLRAMRLLARINETLGTDYPVRMLYENPTLRQFAGAVAVQV</sequence>
<evidence type="ECO:0000256" key="2">
    <source>
        <dbReference type="ARBA" id="ARBA00022450"/>
    </source>
</evidence>
<comment type="similarity">
    <text evidence="1">Belongs to the ATP-dependent AMP-binding enzyme family.</text>
</comment>
<evidence type="ECO:0000256" key="1">
    <source>
        <dbReference type="ARBA" id="ARBA00006432"/>
    </source>
</evidence>
<feature type="compositionally biased region" description="Low complexity" evidence="4">
    <location>
        <begin position="47"/>
        <end position="58"/>
    </location>
</feature>
<protein>
    <recommendedName>
        <fullName evidence="5">Carrier domain-containing protein</fullName>
    </recommendedName>
</protein>
<dbReference type="InterPro" id="IPR049490">
    <property type="entry name" value="C883_1060-like_KR_N"/>
</dbReference>
<evidence type="ECO:0000256" key="3">
    <source>
        <dbReference type="ARBA" id="ARBA00022553"/>
    </source>
</evidence>
<name>A0ABQ3ZDL1_9ACTN</name>
<dbReference type="EMBL" id="BOML01000092">
    <property type="protein sequence ID" value="GIE07875.1"/>
    <property type="molecule type" value="Genomic_DNA"/>
</dbReference>
<dbReference type="InterPro" id="IPR013968">
    <property type="entry name" value="PKS_KR"/>
</dbReference>
<evidence type="ECO:0000256" key="4">
    <source>
        <dbReference type="SAM" id="MobiDB-lite"/>
    </source>
</evidence>
<keyword evidence="7" id="KW-1185">Reference proteome</keyword>
<accession>A0ABQ3ZDL1</accession>
<dbReference type="Gene3D" id="3.40.50.12780">
    <property type="entry name" value="N-terminal domain of ligase-like"/>
    <property type="match status" value="1"/>
</dbReference>
<dbReference type="Gene3D" id="1.10.1200.10">
    <property type="entry name" value="ACP-like"/>
    <property type="match status" value="1"/>
</dbReference>
<dbReference type="SUPFAM" id="SSF56801">
    <property type="entry name" value="Acetyl-CoA synthetase-like"/>
    <property type="match status" value="1"/>
</dbReference>
<dbReference type="PROSITE" id="PS50075">
    <property type="entry name" value="CARRIER"/>
    <property type="match status" value="1"/>
</dbReference>
<dbReference type="SMART" id="SM00823">
    <property type="entry name" value="PKS_PP"/>
    <property type="match status" value="1"/>
</dbReference>
<proteinExistence type="inferred from homology"/>
<evidence type="ECO:0000259" key="5">
    <source>
        <dbReference type="PROSITE" id="PS50075"/>
    </source>
</evidence>
<dbReference type="PROSITE" id="PS00012">
    <property type="entry name" value="PHOSPHOPANTETHEINE"/>
    <property type="match status" value="1"/>
</dbReference>
<dbReference type="SUPFAM" id="SSF47336">
    <property type="entry name" value="ACP-like"/>
    <property type="match status" value="1"/>
</dbReference>
<dbReference type="InterPro" id="IPR036736">
    <property type="entry name" value="ACP-like_sf"/>
</dbReference>
<dbReference type="PANTHER" id="PTHR22754:SF32">
    <property type="entry name" value="DISCO-INTERACTING PROTEIN 2"/>
    <property type="match status" value="1"/>
</dbReference>
<feature type="region of interest" description="Disordered" evidence="4">
    <location>
        <begin position="41"/>
        <end position="71"/>
    </location>
</feature>
<dbReference type="InterPro" id="IPR025110">
    <property type="entry name" value="AMP-bd_C"/>
</dbReference>
<reference evidence="6 7" key="1">
    <citation type="submission" date="2021-01" db="EMBL/GenBank/DDBJ databases">
        <title>Whole genome shotgun sequence of Actinoplanes durhamensis NBRC 14914.</title>
        <authorList>
            <person name="Komaki H."/>
            <person name="Tamura T."/>
        </authorList>
    </citation>
    <scope>NUCLEOTIDE SEQUENCE [LARGE SCALE GENOMIC DNA]</scope>
    <source>
        <strain evidence="6 7">NBRC 14914</strain>
    </source>
</reference>
<evidence type="ECO:0000313" key="6">
    <source>
        <dbReference type="EMBL" id="GIE07875.1"/>
    </source>
</evidence>
<dbReference type="InterPro" id="IPR057326">
    <property type="entry name" value="KR_dom"/>
</dbReference>
<dbReference type="SMART" id="SM00822">
    <property type="entry name" value="PKS_KR"/>
    <property type="match status" value="1"/>
</dbReference>
<dbReference type="SUPFAM" id="SSF51735">
    <property type="entry name" value="NAD(P)-binding Rossmann-fold domains"/>
    <property type="match status" value="2"/>
</dbReference>
<dbReference type="InterPro" id="IPR045851">
    <property type="entry name" value="AMP-bd_C_sf"/>
</dbReference>
<dbReference type="Gene3D" id="3.30.300.30">
    <property type="match status" value="1"/>
</dbReference>
<dbReference type="InterPro" id="IPR006162">
    <property type="entry name" value="Ppantetheine_attach_site"/>
</dbReference>
<dbReference type="Pfam" id="PF00550">
    <property type="entry name" value="PP-binding"/>
    <property type="match status" value="1"/>
</dbReference>
<dbReference type="RefSeq" id="WP_203735709.1">
    <property type="nucleotide sequence ID" value="NZ_BAAATX010000053.1"/>
</dbReference>
<dbReference type="InterPro" id="IPR009081">
    <property type="entry name" value="PP-bd_ACP"/>
</dbReference>
<dbReference type="Proteomes" id="UP000637628">
    <property type="component" value="Unassembled WGS sequence"/>
</dbReference>
<feature type="domain" description="Carrier" evidence="5">
    <location>
        <begin position="1200"/>
        <end position="1275"/>
    </location>
</feature>
<keyword evidence="3" id="KW-0597">Phosphoprotein</keyword>
<evidence type="ECO:0000313" key="7">
    <source>
        <dbReference type="Proteomes" id="UP000637628"/>
    </source>
</evidence>
<dbReference type="InterPro" id="IPR000873">
    <property type="entry name" value="AMP-dep_synth/lig_dom"/>
</dbReference>
<dbReference type="Pfam" id="PF21394">
    <property type="entry name" value="Beta-ketacyl_N"/>
    <property type="match status" value="1"/>
</dbReference>
<dbReference type="Pfam" id="PF00501">
    <property type="entry name" value="AMP-binding"/>
    <property type="match status" value="1"/>
</dbReference>
<comment type="caution">
    <text evidence="6">The sequence shown here is derived from an EMBL/GenBank/DDBJ whole genome shotgun (WGS) entry which is preliminary data.</text>
</comment>
<dbReference type="InterPro" id="IPR036291">
    <property type="entry name" value="NAD(P)-bd_dom_sf"/>
</dbReference>
<dbReference type="PANTHER" id="PTHR22754">
    <property type="entry name" value="DISCO-INTERACTING PROTEIN 2 DIP2 -RELATED"/>
    <property type="match status" value="1"/>
</dbReference>
<keyword evidence="2" id="KW-0596">Phosphopantetheine</keyword>
<dbReference type="InterPro" id="IPR042099">
    <property type="entry name" value="ANL_N_sf"/>
</dbReference>